<dbReference type="Gene3D" id="2.40.50.140">
    <property type="entry name" value="Nucleic acid-binding proteins"/>
    <property type="match status" value="1"/>
</dbReference>
<dbReference type="InterPro" id="IPR051270">
    <property type="entry name" value="Tyrosine-tRNA_ligase_regulator"/>
</dbReference>
<evidence type="ECO:0000313" key="6">
    <source>
        <dbReference type="Proteomes" id="UP000034160"/>
    </source>
</evidence>
<gene>
    <name evidence="5" type="ORF">UU93_C0004G0028</name>
</gene>
<proteinExistence type="predicted"/>
<dbReference type="Proteomes" id="UP000034160">
    <property type="component" value="Unassembled WGS sequence"/>
</dbReference>
<dbReference type="PANTHER" id="PTHR11586:SF37">
    <property type="entry name" value="TRNA-BINDING DOMAIN-CONTAINING PROTEIN"/>
    <property type="match status" value="1"/>
</dbReference>
<dbReference type="PROSITE" id="PS50886">
    <property type="entry name" value="TRBD"/>
    <property type="match status" value="1"/>
</dbReference>
<dbReference type="GO" id="GO:0016874">
    <property type="term" value="F:ligase activity"/>
    <property type="evidence" value="ECO:0007669"/>
    <property type="project" value="UniProtKB-KW"/>
</dbReference>
<evidence type="ECO:0000259" key="4">
    <source>
        <dbReference type="PROSITE" id="PS50886"/>
    </source>
</evidence>
<dbReference type="InterPro" id="IPR012340">
    <property type="entry name" value="NA-bd_OB-fold"/>
</dbReference>
<protein>
    <submittedName>
        <fullName evidence="5">Methionine-tRNA ligase</fullName>
    </submittedName>
</protein>
<dbReference type="AlphaFoldDB" id="A0A0G1AFT0"/>
<evidence type="ECO:0000256" key="1">
    <source>
        <dbReference type="ARBA" id="ARBA00022555"/>
    </source>
</evidence>
<keyword evidence="1 3" id="KW-0820">tRNA-binding</keyword>
<keyword evidence="2 3" id="KW-0694">RNA-binding</keyword>
<name>A0A0G1AFT0_9BACT</name>
<reference evidence="5 6" key="1">
    <citation type="journal article" date="2015" name="Nature">
        <title>rRNA introns, odd ribosomes, and small enigmatic genomes across a large radiation of phyla.</title>
        <authorList>
            <person name="Brown C.T."/>
            <person name="Hug L.A."/>
            <person name="Thomas B.C."/>
            <person name="Sharon I."/>
            <person name="Castelle C.J."/>
            <person name="Singh A."/>
            <person name="Wilkins M.J."/>
            <person name="Williams K.H."/>
            <person name="Banfield J.F."/>
        </authorList>
    </citation>
    <scope>NUCLEOTIDE SEQUENCE [LARGE SCALE GENOMIC DNA]</scope>
</reference>
<feature type="domain" description="TRNA-binding" evidence="4">
    <location>
        <begin position="6"/>
        <end position="106"/>
    </location>
</feature>
<accession>A0A0G1AFT0</accession>
<dbReference type="Pfam" id="PF01588">
    <property type="entry name" value="tRNA_bind"/>
    <property type="match status" value="1"/>
</dbReference>
<dbReference type="GO" id="GO:0000049">
    <property type="term" value="F:tRNA binding"/>
    <property type="evidence" value="ECO:0007669"/>
    <property type="project" value="UniProtKB-UniRule"/>
</dbReference>
<keyword evidence="5" id="KW-0436">Ligase</keyword>
<evidence type="ECO:0000256" key="2">
    <source>
        <dbReference type="ARBA" id="ARBA00022884"/>
    </source>
</evidence>
<sequence length="106" mass="11976">MITIDDFSKIEIKVGLVTEAVNKEGSEKLIRLTVDVGEENPRVIFTAVRTYGYTPEDFLNKKFLFVTNLEYKKIMDEESQGMILAVGEENPLFISGKSLEVGSKIR</sequence>
<comment type="caution">
    <text evidence="5">The sequence shown here is derived from an EMBL/GenBank/DDBJ whole genome shotgun (WGS) entry which is preliminary data.</text>
</comment>
<dbReference type="SUPFAM" id="SSF50249">
    <property type="entry name" value="Nucleic acid-binding proteins"/>
    <property type="match status" value="1"/>
</dbReference>
<evidence type="ECO:0000313" key="5">
    <source>
        <dbReference type="EMBL" id="KKS32981.1"/>
    </source>
</evidence>
<dbReference type="InterPro" id="IPR002547">
    <property type="entry name" value="tRNA-bd_dom"/>
</dbReference>
<dbReference type="EMBL" id="LCCN01000004">
    <property type="protein sequence ID" value="KKS32981.1"/>
    <property type="molecule type" value="Genomic_DNA"/>
</dbReference>
<organism evidence="5 6">
    <name type="scientific">Candidatus Amesbacteria bacterium GW2011_GWA2_42_12</name>
    <dbReference type="NCBI Taxonomy" id="1618356"/>
    <lineage>
        <taxon>Bacteria</taxon>
        <taxon>Candidatus Amesiibacteriota</taxon>
    </lineage>
</organism>
<evidence type="ECO:0000256" key="3">
    <source>
        <dbReference type="PROSITE-ProRule" id="PRU00209"/>
    </source>
</evidence>
<dbReference type="STRING" id="1618356.UU93_C0004G0028"/>
<dbReference type="PANTHER" id="PTHR11586">
    <property type="entry name" value="TRNA-AMINOACYLATION COFACTOR ARC1 FAMILY MEMBER"/>
    <property type="match status" value="1"/>
</dbReference>